<proteinExistence type="predicted"/>
<evidence type="ECO:0000313" key="1">
    <source>
        <dbReference type="Proteomes" id="UP000887579"/>
    </source>
</evidence>
<accession>A0AC34FIL7</accession>
<organism evidence="1 2">
    <name type="scientific">Panagrolaimus sp. ES5</name>
    <dbReference type="NCBI Taxonomy" id="591445"/>
    <lineage>
        <taxon>Eukaryota</taxon>
        <taxon>Metazoa</taxon>
        <taxon>Ecdysozoa</taxon>
        <taxon>Nematoda</taxon>
        <taxon>Chromadorea</taxon>
        <taxon>Rhabditida</taxon>
        <taxon>Tylenchina</taxon>
        <taxon>Panagrolaimomorpha</taxon>
        <taxon>Panagrolaimoidea</taxon>
        <taxon>Panagrolaimidae</taxon>
        <taxon>Panagrolaimus</taxon>
    </lineage>
</organism>
<sequence>MICYSYNFGLSKYLSFLTAIIFFLPYLFAAPVAVHLNQKLCSFKAGDYSLQWAYEPQSKNVVFVLKQKSDLNNFWTGVGFGDRKKGFIDFIGVFVKNGQIGIADTHIIPDDGHLTPDPSTNVQSIAFDYHNKSVTAKFARALKSPDDKFDQNLDNCQIFNFAINGGSISRSGIVPDFDEVVEKRICDIDKNCIVDIRPHLKSESESSPEGSQKSSKNNNDSKLLFSDQKNVDNDNNEDGMASMVMYWVLYSPSLDISSSASATNKKITKPEFAESVDISGTGDPCSFSGVGYTVNWTYSPETDMVDFSMKHPIRMGKRWSALGIGDTMADMDVAIMFISSGRPKRIRDYFSKSYGVPEEDKQQDWILSRHRTKSIDEMIELGFSRKLETNDNEKDRSLDGCVLFQFAANAGHYGSNFAVRKHEEWPDLYKACDIKKHCIKKDTTASKEESSEKIDKEEISESNDKDDDIIDEADDVIVDEVVSVKKRTEGKTKDENRRQLETSQTENDDGTSTTNLIIPLSGATFSTSNPSENEGANEGATTASEGNAGASEEGVTTVSGEISSSDGGQEEVTTASSAETTVEGGLQAINNVATDASNFVTAETGNSNNLAAETEASNTVAPENGAVAPENGATPFLAAEVEGASANTEAGGITTTSSPSEATTATSDNIETTTPGANVTQQPVHIIPIIGGELNTTMYIPGNENINNLRTAAEGGERNGSTEGAQGGNNETSGSGNNETSGGAANEGTTTAIPAFGIQSTVQERPTTIFSSGESGNNNGAEDVTATPRFGGEENTDAGNNNEVTENASQNSESFESNESTGDQRIPAVTVSLNNLNTTVSPMLGSNEGSAETTIESTDDEKATTEESGKTFGKNQIIETITVPSNITDKLADAGKALTNLANTLNNTEIEVGVEGTTFAATSDSEGGAETDAKGNEITTLGTVEIFPEETTSENNAEGGVTIPEAETSLNSGNENNPSDGTNEEEATTSISEIVTESSGGKKGNKGKGGKGKNKNGKGKNNSSSLEDSTISPSGQQSAEDDATTVVSSDVTTASGIENVEETTIADDSDLTAKQSSEATSEVGKTTVPTSENALGTNLNNASSESAIVGGAEEESTTPASESTKSSEAQGTKTIDSDANGSTVAIGTLPEINTSVGTQTTVPSGITFAATTKSVKVVTGGDSNEAGDTTENLLEILSTTVGRVGPGLRDSAVTEASSSSGATSKVTLPTPNGGAATVVQVTTPSSTTKESPKPEDLPTSEVEGSGESSSSVTSSSSSDISTTPIPGPFDHHKQQLIDELGKDAVGNPKEGCGENHEDYSQCTVYFKNYLGRVQAWANENHERMEDQYGKACTLLSQVQNVTTLCCSIFVETCKGKIEF</sequence>
<dbReference type="Proteomes" id="UP000887579">
    <property type="component" value="Unplaced"/>
</dbReference>
<dbReference type="WBParaSite" id="ES5_v2.g17196.t1">
    <property type="protein sequence ID" value="ES5_v2.g17196.t1"/>
    <property type="gene ID" value="ES5_v2.g17196"/>
</dbReference>
<reference evidence="2" key="1">
    <citation type="submission" date="2022-11" db="UniProtKB">
        <authorList>
            <consortium name="WormBaseParasite"/>
        </authorList>
    </citation>
    <scope>IDENTIFICATION</scope>
</reference>
<name>A0AC34FIL7_9BILA</name>
<evidence type="ECO:0000313" key="2">
    <source>
        <dbReference type="WBParaSite" id="ES5_v2.g17196.t1"/>
    </source>
</evidence>
<protein>
    <submittedName>
        <fullName evidence="2">DOMON domain-containing protein</fullName>
    </submittedName>
</protein>